<gene>
    <name evidence="1" type="ORF">M430DRAFT_35723</name>
</gene>
<evidence type="ECO:0000313" key="1">
    <source>
        <dbReference type="EMBL" id="PSS14860.1"/>
    </source>
</evidence>
<accession>A0A2T3AXU3</accession>
<dbReference type="OrthoDB" id="5418574at2759"/>
<reference evidence="1 2" key="1">
    <citation type="journal article" date="2018" name="New Phytol.">
        <title>Comparative genomics and transcriptomics depict ericoid mycorrhizal fungi as versatile saprotrophs and plant mutualists.</title>
        <authorList>
            <person name="Martino E."/>
            <person name="Morin E."/>
            <person name="Grelet G.A."/>
            <person name="Kuo A."/>
            <person name="Kohler A."/>
            <person name="Daghino S."/>
            <person name="Barry K.W."/>
            <person name="Cichocki N."/>
            <person name="Clum A."/>
            <person name="Dockter R.B."/>
            <person name="Hainaut M."/>
            <person name="Kuo R.C."/>
            <person name="LaButti K."/>
            <person name="Lindahl B.D."/>
            <person name="Lindquist E.A."/>
            <person name="Lipzen A."/>
            <person name="Khouja H.R."/>
            <person name="Magnuson J."/>
            <person name="Murat C."/>
            <person name="Ohm R.A."/>
            <person name="Singer S.W."/>
            <person name="Spatafora J.W."/>
            <person name="Wang M."/>
            <person name="Veneault-Fourrey C."/>
            <person name="Henrissat B."/>
            <person name="Grigoriev I.V."/>
            <person name="Martin F.M."/>
            <person name="Perotto S."/>
        </authorList>
    </citation>
    <scope>NUCLEOTIDE SEQUENCE [LARGE SCALE GENOMIC DNA]</scope>
    <source>
        <strain evidence="1 2">ATCC 22711</strain>
    </source>
</reference>
<dbReference type="GeneID" id="36574879"/>
<evidence type="ECO:0000313" key="2">
    <source>
        <dbReference type="Proteomes" id="UP000241818"/>
    </source>
</evidence>
<dbReference type="EMBL" id="KZ679013">
    <property type="protein sequence ID" value="PSS14860.1"/>
    <property type="molecule type" value="Genomic_DNA"/>
</dbReference>
<proteinExistence type="predicted"/>
<dbReference type="InParanoid" id="A0A2T3AXU3"/>
<protein>
    <submittedName>
        <fullName evidence="1">Uncharacterized protein</fullName>
    </submittedName>
</protein>
<name>A0A2T3AXU3_AMORE</name>
<dbReference type="RefSeq" id="XP_024719459.1">
    <property type="nucleotide sequence ID" value="XM_024866798.1"/>
</dbReference>
<keyword evidence="2" id="KW-1185">Reference proteome</keyword>
<sequence length="314" mass="35283">MSSSHWRPHGLVTKQLLEESYRAAKASVDKDGYNAKEHYTVTYFEDLFNKVIFSNDHFKVNSQIPPASKKGTEKACDLVIKYFDQDWQGQVLCFAECKRREKTSRSNIRDLEMQARGYCQDYLAANSKTDVVYACTLVGVWVRAWIIDRDMGGFKALWGENKLGMFDSYKDTGADENKQLLEWAFESMKSVPPQVVRIGQSYHDIGSNIYAVPGGILGSSPGAAPAPAAAAQTQTPVQVDVYESQSLQGTVYCFTGSGGMKVETLPEEWQQVTTTSNGEANYYYMNARRSVWTWRMGSEQMGSDQDPKGKGRQR</sequence>
<dbReference type="AlphaFoldDB" id="A0A2T3AXU3"/>
<dbReference type="Proteomes" id="UP000241818">
    <property type="component" value="Unassembled WGS sequence"/>
</dbReference>
<organism evidence="1 2">
    <name type="scientific">Amorphotheca resinae ATCC 22711</name>
    <dbReference type="NCBI Taxonomy" id="857342"/>
    <lineage>
        <taxon>Eukaryota</taxon>
        <taxon>Fungi</taxon>
        <taxon>Dikarya</taxon>
        <taxon>Ascomycota</taxon>
        <taxon>Pezizomycotina</taxon>
        <taxon>Leotiomycetes</taxon>
        <taxon>Helotiales</taxon>
        <taxon>Amorphothecaceae</taxon>
        <taxon>Amorphotheca</taxon>
    </lineage>
</organism>